<dbReference type="AlphaFoldDB" id="A0AA41W6U6"/>
<feature type="chain" id="PRO_5041411046" evidence="7">
    <location>
        <begin position="32"/>
        <end position="996"/>
    </location>
</feature>
<keyword evidence="10" id="KW-1185">Reference proteome</keyword>
<accession>A0AA41W6U6</accession>
<evidence type="ECO:0000256" key="1">
    <source>
        <dbReference type="ARBA" id="ARBA00004613"/>
    </source>
</evidence>
<proteinExistence type="predicted"/>
<organism evidence="9 10">
    <name type="scientific">Echinimonas agarilytica</name>
    <dbReference type="NCBI Taxonomy" id="1215918"/>
    <lineage>
        <taxon>Bacteria</taxon>
        <taxon>Pseudomonadati</taxon>
        <taxon>Pseudomonadota</taxon>
        <taxon>Gammaproteobacteria</taxon>
        <taxon>Alteromonadales</taxon>
        <taxon>Echinimonadaceae</taxon>
        <taxon>Echinimonas</taxon>
    </lineage>
</organism>
<dbReference type="Gene3D" id="2.60.40.10">
    <property type="entry name" value="Immunoglobulins"/>
    <property type="match status" value="1"/>
</dbReference>
<dbReference type="Proteomes" id="UP001165393">
    <property type="component" value="Unassembled WGS sequence"/>
</dbReference>
<evidence type="ECO:0000256" key="2">
    <source>
        <dbReference type="ARBA" id="ARBA00022525"/>
    </source>
</evidence>
<comment type="caution">
    <text evidence="9">The sequence shown here is derived from an EMBL/GenBank/DDBJ whole genome shotgun (WGS) entry which is preliminary data.</text>
</comment>
<comment type="subcellular location">
    <subcellularLocation>
        <location evidence="1">Secreted</location>
    </subcellularLocation>
</comment>
<dbReference type="Pfam" id="PF06707">
    <property type="entry name" value="DUF1194"/>
    <property type="match status" value="1"/>
</dbReference>
<dbReference type="RefSeq" id="WP_251261595.1">
    <property type="nucleotide sequence ID" value="NZ_JAMQGP010000004.1"/>
</dbReference>
<protein>
    <submittedName>
        <fullName evidence="9">DUF1194 domain-containing protein</fullName>
    </submittedName>
</protein>
<keyword evidence="5" id="KW-0677">Repeat</keyword>
<evidence type="ECO:0000256" key="4">
    <source>
        <dbReference type="ARBA" id="ARBA00022729"/>
    </source>
</evidence>
<evidence type="ECO:0000313" key="9">
    <source>
        <dbReference type="EMBL" id="MCM2680175.1"/>
    </source>
</evidence>
<evidence type="ECO:0000256" key="3">
    <source>
        <dbReference type="ARBA" id="ARBA00022553"/>
    </source>
</evidence>
<evidence type="ECO:0000256" key="6">
    <source>
        <dbReference type="ARBA" id="ARBA00023157"/>
    </source>
</evidence>
<evidence type="ECO:0000313" key="10">
    <source>
        <dbReference type="Proteomes" id="UP001165393"/>
    </source>
</evidence>
<dbReference type="PROSITE" id="PS50234">
    <property type="entry name" value="VWFA"/>
    <property type="match status" value="1"/>
</dbReference>
<dbReference type="PANTHER" id="PTHR24020">
    <property type="entry name" value="COLLAGEN ALPHA"/>
    <property type="match status" value="1"/>
</dbReference>
<dbReference type="InterPro" id="IPR036465">
    <property type="entry name" value="vWFA_dom_sf"/>
</dbReference>
<evidence type="ECO:0000256" key="7">
    <source>
        <dbReference type="SAM" id="SignalP"/>
    </source>
</evidence>
<keyword evidence="3" id="KW-0597">Phosphoprotein</keyword>
<dbReference type="InterPro" id="IPR010607">
    <property type="entry name" value="DUF1194"/>
</dbReference>
<dbReference type="SUPFAM" id="SSF63446">
    <property type="entry name" value="Type I dockerin domain"/>
    <property type="match status" value="1"/>
</dbReference>
<dbReference type="GO" id="GO:0000272">
    <property type="term" value="P:polysaccharide catabolic process"/>
    <property type="evidence" value="ECO:0007669"/>
    <property type="project" value="InterPro"/>
</dbReference>
<evidence type="ECO:0000256" key="5">
    <source>
        <dbReference type="ARBA" id="ARBA00022737"/>
    </source>
</evidence>
<evidence type="ECO:0000259" key="8">
    <source>
        <dbReference type="PROSITE" id="PS50234"/>
    </source>
</evidence>
<name>A0AA41W6U6_9GAMM</name>
<keyword evidence="4 7" id="KW-0732">Signal</keyword>
<dbReference type="SMART" id="SM00327">
    <property type="entry name" value="VWA"/>
    <property type="match status" value="1"/>
</dbReference>
<reference evidence="9 10" key="1">
    <citation type="journal article" date="2013" name="Antonie Van Leeuwenhoek">
        <title>Echinimonas agarilytica gen. nov., sp. nov., a new gammaproteobacterium isolated from the sea urchin Strongylocentrotus intermedius.</title>
        <authorList>
            <person name="Nedashkovskaya O.I."/>
            <person name="Stenkova A.M."/>
            <person name="Zhukova N.V."/>
            <person name="Van Trappen S."/>
            <person name="Lee J.S."/>
            <person name="Kim S.B."/>
        </authorList>
    </citation>
    <scope>NUCLEOTIDE SEQUENCE [LARGE SCALE GENOMIC DNA]</scope>
    <source>
        <strain evidence="9 10">KMM 6351</strain>
    </source>
</reference>
<dbReference type="PRINTS" id="PR00453">
    <property type="entry name" value="VWFADOMAIN"/>
</dbReference>
<dbReference type="PROSITE" id="PS00018">
    <property type="entry name" value="EF_HAND_1"/>
    <property type="match status" value="2"/>
</dbReference>
<dbReference type="InterPro" id="IPR018247">
    <property type="entry name" value="EF_Hand_1_Ca_BS"/>
</dbReference>
<dbReference type="PANTHER" id="PTHR24020:SF77">
    <property type="entry name" value="VON WILLEBRAND FACTOR A DOMAIN-CONTAINING PROTEIN 1"/>
    <property type="match status" value="1"/>
</dbReference>
<keyword evidence="2" id="KW-0964">Secreted</keyword>
<dbReference type="Gene3D" id="1.10.1330.10">
    <property type="entry name" value="Dockerin domain"/>
    <property type="match status" value="1"/>
</dbReference>
<dbReference type="Gene3D" id="3.40.50.410">
    <property type="entry name" value="von Willebrand factor, type A domain"/>
    <property type="match status" value="1"/>
</dbReference>
<feature type="domain" description="VWFA" evidence="8">
    <location>
        <begin position="34"/>
        <end position="219"/>
    </location>
</feature>
<keyword evidence="6" id="KW-1015">Disulfide bond</keyword>
<gene>
    <name evidence="9" type="ORF">NAF29_10910</name>
</gene>
<dbReference type="SUPFAM" id="SSF53300">
    <property type="entry name" value="vWA-like"/>
    <property type="match status" value="1"/>
</dbReference>
<dbReference type="InterPro" id="IPR013783">
    <property type="entry name" value="Ig-like_fold"/>
</dbReference>
<dbReference type="InterPro" id="IPR050525">
    <property type="entry name" value="ECM_Assembly_Org"/>
</dbReference>
<dbReference type="InterPro" id="IPR002035">
    <property type="entry name" value="VWF_A"/>
</dbReference>
<sequence>MLWTNKVIHKLITVWASFIVLSVSLAFSAKAATDLVFVVDGSGSISSSDWNIQRSGIVAALQDPLVVPRDGSVKVAVVQFSVSARVEFALQAIDSEQAAQTAINAVNAMRQYRSGTGPGRGIETSTAHLLTRGAIRDDFQSYCLSTDGSRNTGPTVASTLAAAKSAPFELDRFSVIAIEDLPYFDAADAQADFGPHVFGGGGVFVIQNFTEFASFVGSLCLGEPLTIVGLEVTQVIQDLENSVGLIEGKKTLVRTYIEPTDGNDPVKATARLKGSRNGIPLAGSPLTAVNAGGAITAKPNALDRRDVLSDSLNFQLPDSWLTGNVELELEGVGGTLTCEDVAAPAPNDCSTIANFSPASELEVKLVKIKYTDGGSTVETSNSDLNELQQRLLATFPVSSIDRTHTTLDMGNGKPQVADVLASLESMRFLDFCWKGFPIGCERLYYGAVNQGGTLLSGAGATGGQANAIPGSVSAGVMVDGNSYGRNRHGHEIAHTMGIHHAVSASQVGTLMGYKKGPCGSFGDSHAPDFPYVHTVSGTQRSTIGPMNLGDDKLIFGWDSQRNLVVDPSKTFAMMSYCPGYRWPSKFNYGNISNYINSTFDVLNFVPYVPPADLSLLKDWRLLRGIINVGGDSIEFKAPASFSVDDTVIPPTMPGDEYWLVASDDLGNELERISFSPSMMHSDAVAGSPQNGPSEEKGLMMIPVLFNDRTAQYSVINQASGNEIGMLPASANKPDVEVVFPNGGEILNPPMVTLVWSASDLDGDSLSYTVQFSDDNGVTWETLVSDYTDTMLDVDLNDLGKTDQGLIRVQASDGFHVASDESDGPFVTPNSAPECTINQPMNNAAFVGVQPILLDAYTYDAEDGEVATVQWSSSINGNIGNGANIVTELGTGTELGIRRLSEGQHTITMTCTDQGGLQTTDSVMIDVSLVQAQIKGDADNDGDVDRNDLILISSDRNKATTGSACGSKCDMNDDGNINIIDMRLAVLECTRPGCALE</sequence>
<feature type="signal peptide" evidence="7">
    <location>
        <begin position="1"/>
        <end position="31"/>
    </location>
</feature>
<dbReference type="GO" id="GO:0005576">
    <property type="term" value="C:extracellular region"/>
    <property type="evidence" value="ECO:0007669"/>
    <property type="project" value="UniProtKB-SubCell"/>
</dbReference>
<dbReference type="EMBL" id="JAMQGP010000004">
    <property type="protein sequence ID" value="MCM2680175.1"/>
    <property type="molecule type" value="Genomic_DNA"/>
</dbReference>
<dbReference type="InterPro" id="IPR036439">
    <property type="entry name" value="Dockerin_dom_sf"/>
</dbReference>